<reference evidence="1 2" key="1">
    <citation type="journal article" date="2021" name="Elife">
        <title>Chloroplast acquisition without the gene transfer in kleptoplastic sea slugs, Plakobranchus ocellatus.</title>
        <authorList>
            <person name="Maeda T."/>
            <person name="Takahashi S."/>
            <person name="Yoshida T."/>
            <person name="Shimamura S."/>
            <person name="Takaki Y."/>
            <person name="Nagai Y."/>
            <person name="Toyoda A."/>
            <person name="Suzuki Y."/>
            <person name="Arimoto A."/>
            <person name="Ishii H."/>
            <person name="Satoh N."/>
            <person name="Nishiyama T."/>
            <person name="Hasebe M."/>
            <person name="Maruyama T."/>
            <person name="Minagawa J."/>
            <person name="Obokata J."/>
            <person name="Shigenobu S."/>
        </authorList>
    </citation>
    <scope>NUCLEOTIDE SEQUENCE [LARGE SCALE GENOMIC DNA]</scope>
</reference>
<protein>
    <submittedName>
        <fullName evidence="1">Dynein heavy chain 6</fullName>
    </submittedName>
</protein>
<dbReference type="Proteomes" id="UP000762676">
    <property type="component" value="Unassembled WGS sequence"/>
</dbReference>
<evidence type="ECO:0000313" key="2">
    <source>
        <dbReference type="Proteomes" id="UP000762676"/>
    </source>
</evidence>
<dbReference type="PANTHER" id="PTHR45703">
    <property type="entry name" value="DYNEIN HEAVY CHAIN"/>
    <property type="match status" value="1"/>
</dbReference>
<dbReference type="Gene3D" id="1.20.920.60">
    <property type="match status" value="1"/>
</dbReference>
<sequence length="132" mass="14238">MEKSRGNGGERVTAAAQGVNKSCVQILKCLSTPPPPVKDLMEAVTLLLGHPAHIAKDFNRVKSVMASPDFLQQIRTRQPEHVDATSAHRAKDVISAYSAETMKKAAAASTGLFYWAKAMTQAVEHHGESQGK</sequence>
<dbReference type="GO" id="GO:0051959">
    <property type="term" value="F:dynein light intermediate chain binding"/>
    <property type="evidence" value="ECO:0007669"/>
    <property type="project" value="InterPro"/>
</dbReference>
<dbReference type="PANTHER" id="PTHR45703:SF37">
    <property type="entry name" value="DYNEINS HEAVY CHAIN"/>
    <property type="match status" value="1"/>
</dbReference>
<proteinExistence type="predicted"/>
<gene>
    <name evidence="1" type="ORF">ElyMa_004513700</name>
</gene>
<dbReference type="GO" id="GO:0045505">
    <property type="term" value="F:dynein intermediate chain binding"/>
    <property type="evidence" value="ECO:0007669"/>
    <property type="project" value="InterPro"/>
</dbReference>
<dbReference type="InterPro" id="IPR026983">
    <property type="entry name" value="DHC"/>
</dbReference>
<dbReference type="EMBL" id="BMAT01009117">
    <property type="protein sequence ID" value="GFR98893.1"/>
    <property type="molecule type" value="Genomic_DNA"/>
</dbReference>
<name>A0AAV4HLV5_9GAST</name>
<organism evidence="1 2">
    <name type="scientific">Elysia marginata</name>
    <dbReference type="NCBI Taxonomy" id="1093978"/>
    <lineage>
        <taxon>Eukaryota</taxon>
        <taxon>Metazoa</taxon>
        <taxon>Spiralia</taxon>
        <taxon>Lophotrochozoa</taxon>
        <taxon>Mollusca</taxon>
        <taxon>Gastropoda</taxon>
        <taxon>Heterobranchia</taxon>
        <taxon>Euthyneura</taxon>
        <taxon>Panpulmonata</taxon>
        <taxon>Sacoglossa</taxon>
        <taxon>Placobranchoidea</taxon>
        <taxon>Plakobranchidae</taxon>
        <taxon>Elysia</taxon>
    </lineage>
</organism>
<accession>A0AAV4HLV5</accession>
<comment type="caution">
    <text evidence="1">The sequence shown here is derived from an EMBL/GenBank/DDBJ whole genome shotgun (WGS) entry which is preliminary data.</text>
</comment>
<dbReference type="GO" id="GO:0030286">
    <property type="term" value="C:dynein complex"/>
    <property type="evidence" value="ECO:0007669"/>
    <property type="project" value="InterPro"/>
</dbReference>
<dbReference type="GO" id="GO:0007018">
    <property type="term" value="P:microtubule-based movement"/>
    <property type="evidence" value="ECO:0007669"/>
    <property type="project" value="InterPro"/>
</dbReference>
<dbReference type="AlphaFoldDB" id="A0AAV4HLV5"/>
<evidence type="ECO:0000313" key="1">
    <source>
        <dbReference type="EMBL" id="GFR98893.1"/>
    </source>
</evidence>
<keyword evidence="2" id="KW-1185">Reference proteome</keyword>